<organism evidence="1 2">
    <name type="scientific">Sphingobacterium nematocida</name>
    <dbReference type="NCBI Taxonomy" id="1513896"/>
    <lineage>
        <taxon>Bacteria</taxon>
        <taxon>Pseudomonadati</taxon>
        <taxon>Bacteroidota</taxon>
        <taxon>Sphingobacteriia</taxon>
        <taxon>Sphingobacteriales</taxon>
        <taxon>Sphingobacteriaceae</taxon>
        <taxon>Sphingobacterium</taxon>
    </lineage>
</organism>
<evidence type="ECO:0000313" key="2">
    <source>
        <dbReference type="Proteomes" id="UP000190150"/>
    </source>
</evidence>
<protein>
    <recommendedName>
        <fullName evidence="3">Lipoprotein</fullName>
    </recommendedName>
</protein>
<dbReference type="OrthoDB" id="800787at2"/>
<evidence type="ECO:0000313" key="1">
    <source>
        <dbReference type="EMBL" id="SKC09642.1"/>
    </source>
</evidence>
<keyword evidence="2" id="KW-1185">Reference proteome</keyword>
<gene>
    <name evidence="1" type="ORF">SAMN05660841_04196</name>
</gene>
<reference evidence="2" key="1">
    <citation type="submission" date="2017-02" db="EMBL/GenBank/DDBJ databases">
        <authorList>
            <person name="Varghese N."/>
            <person name="Submissions S."/>
        </authorList>
    </citation>
    <scope>NUCLEOTIDE SEQUENCE [LARGE SCALE GENOMIC DNA]</scope>
    <source>
        <strain evidence="2">DSM 24091</strain>
    </source>
</reference>
<evidence type="ECO:0008006" key="3">
    <source>
        <dbReference type="Google" id="ProtNLM"/>
    </source>
</evidence>
<dbReference type="PROSITE" id="PS51257">
    <property type="entry name" value="PROKAR_LIPOPROTEIN"/>
    <property type="match status" value="1"/>
</dbReference>
<name>A0A1T5GMJ8_9SPHI</name>
<dbReference type="STRING" id="1513896.SAMN05660841_04196"/>
<dbReference type="Proteomes" id="UP000190150">
    <property type="component" value="Unassembled WGS sequence"/>
</dbReference>
<dbReference type="EMBL" id="FUZF01000028">
    <property type="protein sequence ID" value="SKC09642.1"/>
    <property type="molecule type" value="Genomic_DNA"/>
</dbReference>
<proteinExistence type="predicted"/>
<dbReference type="AlphaFoldDB" id="A0A1T5GMJ8"/>
<sequence>MSLKNILLILVLGMFTGCHAPLLLTALSPKTKPKEKFKYYQPNFKLPENSSLRLDGYYLSIESERKQKLTLKRYQEMKKYGLSPVGFDIKDLHISSDTVLIIKTLDAFQFYADGTYEVRYFANRSKEQVHEEMLTKYRNTIEGVFVYKLKGDKILYETYSQMSGFTYNDGLLGEHTITLGKSHPYQFIKF</sequence>
<accession>A0A1T5GMJ8</accession>
<dbReference type="RefSeq" id="WP_139375434.1">
    <property type="nucleotide sequence ID" value="NZ_FUZF01000028.1"/>
</dbReference>